<protein>
    <recommendedName>
        <fullName evidence="5">Secreted protein</fullName>
    </recommendedName>
</protein>
<gene>
    <name evidence="3" type="ORF">BJX63DRAFT_284911</name>
</gene>
<organism evidence="3 4">
    <name type="scientific">Aspergillus granulosus</name>
    <dbReference type="NCBI Taxonomy" id="176169"/>
    <lineage>
        <taxon>Eukaryota</taxon>
        <taxon>Fungi</taxon>
        <taxon>Dikarya</taxon>
        <taxon>Ascomycota</taxon>
        <taxon>Pezizomycotina</taxon>
        <taxon>Eurotiomycetes</taxon>
        <taxon>Eurotiomycetidae</taxon>
        <taxon>Eurotiales</taxon>
        <taxon>Aspergillaceae</taxon>
        <taxon>Aspergillus</taxon>
        <taxon>Aspergillus subgen. Nidulantes</taxon>
    </lineage>
</organism>
<feature type="chain" id="PRO_5046933164" description="Secreted protein" evidence="2">
    <location>
        <begin position="29"/>
        <end position="149"/>
    </location>
</feature>
<accession>A0ABR4HZ62</accession>
<evidence type="ECO:0000313" key="3">
    <source>
        <dbReference type="EMBL" id="KAL2820792.1"/>
    </source>
</evidence>
<dbReference type="Proteomes" id="UP001610334">
    <property type="component" value="Unassembled WGS sequence"/>
</dbReference>
<keyword evidence="2" id="KW-0732">Signal</keyword>
<keyword evidence="4" id="KW-1185">Reference proteome</keyword>
<proteinExistence type="predicted"/>
<dbReference type="EMBL" id="JBFXLT010000006">
    <property type="protein sequence ID" value="KAL2820792.1"/>
    <property type="molecule type" value="Genomic_DNA"/>
</dbReference>
<evidence type="ECO:0000256" key="2">
    <source>
        <dbReference type="SAM" id="SignalP"/>
    </source>
</evidence>
<reference evidence="3 4" key="1">
    <citation type="submission" date="2024-07" db="EMBL/GenBank/DDBJ databases">
        <title>Section-level genome sequencing and comparative genomics of Aspergillus sections Usti and Cavernicolus.</title>
        <authorList>
            <consortium name="Lawrence Berkeley National Laboratory"/>
            <person name="Nybo J.L."/>
            <person name="Vesth T.C."/>
            <person name="Theobald S."/>
            <person name="Frisvad J.C."/>
            <person name="Larsen T.O."/>
            <person name="Kjaerboelling I."/>
            <person name="Rothschild-Mancinelli K."/>
            <person name="Lyhne E.K."/>
            <person name="Kogle M.E."/>
            <person name="Barry K."/>
            <person name="Clum A."/>
            <person name="Na H."/>
            <person name="Ledsgaard L."/>
            <person name="Lin J."/>
            <person name="Lipzen A."/>
            <person name="Kuo A."/>
            <person name="Riley R."/>
            <person name="Mondo S."/>
            <person name="Labutti K."/>
            <person name="Haridas S."/>
            <person name="Pangalinan J."/>
            <person name="Salamov A.A."/>
            <person name="Simmons B.A."/>
            <person name="Magnuson J.K."/>
            <person name="Chen J."/>
            <person name="Drula E."/>
            <person name="Henrissat B."/>
            <person name="Wiebenga A."/>
            <person name="Lubbers R.J."/>
            <person name="Gomes A.C."/>
            <person name="Makela M.R."/>
            <person name="Stajich J."/>
            <person name="Grigoriev I.V."/>
            <person name="Mortensen U.H."/>
            <person name="De Vries R.P."/>
            <person name="Baker S.E."/>
            <person name="Andersen M.R."/>
        </authorList>
    </citation>
    <scope>NUCLEOTIDE SEQUENCE [LARGE SCALE GENOMIC DNA]</scope>
    <source>
        <strain evidence="3 4">CBS 588.65</strain>
    </source>
</reference>
<comment type="caution">
    <text evidence="3">The sequence shown here is derived from an EMBL/GenBank/DDBJ whole genome shotgun (WGS) entry which is preliminary data.</text>
</comment>
<name>A0ABR4HZ62_9EURO</name>
<sequence length="149" mass="16379">MGRRGERVCALGSVVWLIALFVQPSTSPEPREECLGAGILPWAKTRALRVLWPRGRGILSHRRLAQWSAAVGLQAHTWLPRDLEARSGHQWYEGGKVLRQNGVGRETKNRGRGRRYRKGCNGGIDPKAGLGGRSGRKFGGLDSEGNSLN</sequence>
<evidence type="ECO:0008006" key="5">
    <source>
        <dbReference type="Google" id="ProtNLM"/>
    </source>
</evidence>
<feature type="region of interest" description="Disordered" evidence="1">
    <location>
        <begin position="102"/>
        <end position="149"/>
    </location>
</feature>
<evidence type="ECO:0000256" key="1">
    <source>
        <dbReference type="SAM" id="MobiDB-lite"/>
    </source>
</evidence>
<evidence type="ECO:0000313" key="4">
    <source>
        <dbReference type="Proteomes" id="UP001610334"/>
    </source>
</evidence>
<feature type="signal peptide" evidence="2">
    <location>
        <begin position="1"/>
        <end position="28"/>
    </location>
</feature>